<reference evidence="5 6" key="1">
    <citation type="submission" date="2019-10" db="EMBL/GenBank/DDBJ databases">
        <title>Bifidobacterium from non-human primates.</title>
        <authorList>
            <person name="Modesto M."/>
        </authorList>
    </citation>
    <scope>NUCLEOTIDE SEQUENCE [LARGE SCALE GENOMIC DNA]</scope>
    <source>
        <strain evidence="5 6">TREM</strain>
    </source>
</reference>
<feature type="compositionally biased region" description="Basic and acidic residues" evidence="1">
    <location>
        <begin position="23"/>
        <end position="36"/>
    </location>
</feature>
<dbReference type="InterPro" id="IPR011703">
    <property type="entry name" value="ATPase_AAA-3"/>
</dbReference>
<feature type="domain" description="ChlI/MoxR AAA lid" evidence="3">
    <location>
        <begin position="317"/>
        <end position="385"/>
    </location>
</feature>
<dbReference type="SUPFAM" id="SSF52540">
    <property type="entry name" value="P-loop containing nucleoside triphosphate hydrolases"/>
    <property type="match status" value="1"/>
</dbReference>
<feature type="region of interest" description="Disordered" evidence="1">
    <location>
        <begin position="1"/>
        <end position="36"/>
    </location>
</feature>
<evidence type="ECO:0000313" key="7">
    <source>
        <dbReference type="Proteomes" id="UP000482084"/>
    </source>
</evidence>
<evidence type="ECO:0000256" key="1">
    <source>
        <dbReference type="SAM" id="MobiDB-lite"/>
    </source>
</evidence>
<dbReference type="GO" id="GO:0016887">
    <property type="term" value="F:ATP hydrolysis activity"/>
    <property type="evidence" value="ECO:0007669"/>
    <property type="project" value="InterPro"/>
</dbReference>
<reference evidence="4 7" key="2">
    <citation type="submission" date="2019-10" db="EMBL/GenBank/DDBJ databases">
        <title>Characterization of the phylogenetic diversity of two novel species belonging to the genus Bifidobacterium: Bifidobacterium cebidarum sp. nov. and Bifidobacterium leontopitheci sp. nov.</title>
        <authorList>
            <person name="Lugli G.A."/>
            <person name="Duranti S."/>
            <person name="Milani C."/>
            <person name="Turroni F."/>
            <person name="Ventura M."/>
        </authorList>
    </citation>
    <scope>NUCLEOTIDE SEQUENCE [LARGE SCALE GENOMIC DNA]</scope>
    <source>
        <strain evidence="4 7">DSM 100688</strain>
    </source>
</reference>
<organism evidence="4 7">
    <name type="scientific">Bifidobacterium ramosum</name>
    <dbReference type="NCBI Taxonomy" id="1798158"/>
    <lineage>
        <taxon>Bacteria</taxon>
        <taxon>Bacillati</taxon>
        <taxon>Actinomycetota</taxon>
        <taxon>Actinomycetes</taxon>
        <taxon>Bifidobacteriales</taxon>
        <taxon>Bifidobacteriaceae</taxon>
        <taxon>Bifidobacterium</taxon>
    </lineage>
</organism>
<proteinExistence type="predicted"/>
<dbReference type="EMBL" id="WBSM01000002">
    <property type="protein sequence ID" value="KAB8288797.1"/>
    <property type="molecule type" value="Genomic_DNA"/>
</dbReference>
<dbReference type="EMBL" id="WHZX01000002">
    <property type="protein sequence ID" value="NEG71340.1"/>
    <property type="molecule type" value="Genomic_DNA"/>
</dbReference>
<dbReference type="Pfam" id="PF17863">
    <property type="entry name" value="AAA_lid_2"/>
    <property type="match status" value="1"/>
</dbReference>
<dbReference type="Gene3D" id="1.10.8.80">
    <property type="entry name" value="Magnesium chelatase subunit I, C-Terminal domain"/>
    <property type="match status" value="1"/>
</dbReference>
<gene>
    <name evidence="4" type="ORF">DSM100688_0799</name>
    <name evidence="5" type="ORF">GFD24_03710</name>
</gene>
<dbReference type="InterPro" id="IPR027417">
    <property type="entry name" value="P-loop_NTPase"/>
</dbReference>
<accession>A0A6L4X1E5</accession>
<dbReference type="InterPro" id="IPR050764">
    <property type="entry name" value="CbbQ/NirQ/NorQ/GpvN"/>
</dbReference>
<dbReference type="PANTHER" id="PTHR42759">
    <property type="entry name" value="MOXR FAMILY PROTEIN"/>
    <property type="match status" value="1"/>
</dbReference>
<evidence type="ECO:0000313" key="5">
    <source>
        <dbReference type="EMBL" id="NEG71340.1"/>
    </source>
</evidence>
<dbReference type="Proteomes" id="UP000482084">
    <property type="component" value="Unassembled WGS sequence"/>
</dbReference>
<feature type="domain" description="ATPase AAA-3" evidence="2">
    <location>
        <begin position="124"/>
        <end position="254"/>
    </location>
</feature>
<dbReference type="PANTHER" id="PTHR42759:SF5">
    <property type="entry name" value="METHANOL DEHYDROGENASE REGULATOR"/>
    <property type="match status" value="1"/>
</dbReference>
<dbReference type="GO" id="GO:0005524">
    <property type="term" value="F:ATP binding"/>
    <property type="evidence" value="ECO:0007669"/>
    <property type="project" value="InterPro"/>
</dbReference>
<name>A0A6L4X1E5_9BIFI</name>
<evidence type="ECO:0000259" key="2">
    <source>
        <dbReference type="Pfam" id="PF07726"/>
    </source>
</evidence>
<dbReference type="RefSeq" id="WP_152357887.1">
    <property type="nucleotide sequence ID" value="NZ_WBSM01000002.1"/>
</dbReference>
<dbReference type="AlphaFoldDB" id="A0A6L4X1E5"/>
<feature type="compositionally biased region" description="Basic and acidic residues" evidence="1">
    <location>
        <begin position="1"/>
        <end position="17"/>
    </location>
</feature>
<dbReference type="InterPro" id="IPR041628">
    <property type="entry name" value="ChlI/MoxR_AAA_lid"/>
</dbReference>
<protein>
    <submittedName>
        <fullName evidence="5">AAA domain-containing protein</fullName>
    </submittedName>
    <submittedName>
        <fullName evidence="4">ATPase AAA</fullName>
    </submittedName>
</protein>
<evidence type="ECO:0000313" key="4">
    <source>
        <dbReference type="EMBL" id="KAB8288797.1"/>
    </source>
</evidence>
<dbReference type="OrthoDB" id="9808397at2"/>
<keyword evidence="7" id="KW-1185">Reference proteome</keyword>
<sequence>MTTTLRHDQYGSDDATRLPDAAHPFDDATRIPSDRRFMSIRQTSDATLTPAYTPMSAPAESPLPQLEDDDSVITLSSVSTPPPDNDISWFQRSFAALTTNIANAVLDKTMAIRLCVTALIAGGHLLIEDVPGTGKTQLARSLARSVHAPCRRIQFTPDLLPSDVTGTTVYDQHQGTFSFRQGPVFSSIVLADEINRASPKTQSALLEVMEEGTVTAAGVTYEVPKPFMVIATQNPIEQTGTYRLPEAQLDRFIIATSIGHPGRQAGLAILKHPGTACRSDAVRPVCHGDDILSLRGVAAHIRMDDMVAEYVMRIVEATRVDDAVAFGASMRGALALARCAQVWAAAEGRSYVVPDDVKTLSPATLAHRIVLTSEASFRGMTGLRVIERIVEDVPPPTLGP</sequence>
<dbReference type="Proteomes" id="UP000469943">
    <property type="component" value="Unassembled WGS sequence"/>
</dbReference>
<comment type="caution">
    <text evidence="4">The sequence shown here is derived from an EMBL/GenBank/DDBJ whole genome shotgun (WGS) entry which is preliminary data.</text>
</comment>
<evidence type="ECO:0000259" key="3">
    <source>
        <dbReference type="Pfam" id="PF17863"/>
    </source>
</evidence>
<dbReference type="Pfam" id="PF07726">
    <property type="entry name" value="AAA_3"/>
    <property type="match status" value="1"/>
</dbReference>
<evidence type="ECO:0000313" key="6">
    <source>
        <dbReference type="Proteomes" id="UP000469943"/>
    </source>
</evidence>
<dbReference type="Gene3D" id="3.40.50.300">
    <property type="entry name" value="P-loop containing nucleotide triphosphate hydrolases"/>
    <property type="match status" value="1"/>
</dbReference>